<accession>A0AAQ4E927</accession>
<dbReference type="AlphaFoldDB" id="A0AAQ4E927"/>
<keyword evidence="3" id="KW-1185">Reference proteome</keyword>
<dbReference type="Proteomes" id="UP001321473">
    <property type="component" value="Unassembled WGS sequence"/>
</dbReference>
<evidence type="ECO:0000313" key="3">
    <source>
        <dbReference type="Proteomes" id="UP001321473"/>
    </source>
</evidence>
<reference evidence="2 3" key="1">
    <citation type="journal article" date="2023" name="Arcadia Sci">
        <title>De novo assembly of a long-read Amblyomma americanum tick genome.</title>
        <authorList>
            <person name="Chou S."/>
            <person name="Poskanzer K.E."/>
            <person name="Rollins M."/>
            <person name="Thuy-Boun P.S."/>
        </authorList>
    </citation>
    <scope>NUCLEOTIDE SEQUENCE [LARGE SCALE GENOMIC DNA]</scope>
    <source>
        <strain evidence="2">F_SG_1</strain>
        <tissue evidence="2">Salivary glands</tissue>
    </source>
</reference>
<proteinExistence type="predicted"/>
<protein>
    <submittedName>
        <fullName evidence="2">Uncharacterized protein</fullName>
    </submittedName>
</protein>
<evidence type="ECO:0000256" key="1">
    <source>
        <dbReference type="SAM" id="MobiDB-lite"/>
    </source>
</evidence>
<gene>
    <name evidence="2" type="ORF">V5799_025601</name>
</gene>
<dbReference type="EMBL" id="JARKHS020020073">
    <property type="protein sequence ID" value="KAK8771160.1"/>
    <property type="molecule type" value="Genomic_DNA"/>
</dbReference>
<name>A0AAQ4E927_AMBAM</name>
<comment type="caution">
    <text evidence="2">The sequence shown here is derived from an EMBL/GenBank/DDBJ whole genome shotgun (WGS) entry which is preliminary data.</text>
</comment>
<evidence type="ECO:0000313" key="2">
    <source>
        <dbReference type="EMBL" id="KAK8771160.1"/>
    </source>
</evidence>
<feature type="region of interest" description="Disordered" evidence="1">
    <location>
        <begin position="73"/>
        <end position="98"/>
    </location>
</feature>
<organism evidence="2 3">
    <name type="scientific">Amblyomma americanum</name>
    <name type="common">Lone star tick</name>
    <dbReference type="NCBI Taxonomy" id="6943"/>
    <lineage>
        <taxon>Eukaryota</taxon>
        <taxon>Metazoa</taxon>
        <taxon>Ecdysozoa</taxon>
        <taxon>Arthropoda</taxon>
        <taxon>Chelicerata</taxon>
        <taxon>Arachnida</taxon>
        <taxon>Acari</taxon>
        <taxon>Parasitiformes</taxon>
        <taxon>Ixodida</taxon>
        <taxon>Ixodoidea</taxon>
        <taxon>Ixodidae</taxon>
        <taxon>Amblyomminae</taxon>
        <taxon>Amblyomma</taxon>
    </lineage>
</organism>
<feature type="compositionally biased region" description="Basic and acidic residues" evidence="1">
    <location>
        <begin position="73"/>
        <end position="86"/>
    </location>
</feature>
<sequence>MRAILGFKNLEEENSDQCPCGESLRELLSGMHDDLVGRLKAACTAEEDSAEGEGESTSSLRQKLMSLVNLVKSPEEPGKEDKEHITLPEGTNLGEMGPMRLKGVQAASDIDDPLL</sequence>